<dbReference type="Proteomes" id="UP000787472">
    <property type="component" value="Unassembled WGS sequence"/>
</dbReference>
<comment type="function">
    <text evidence="10 11">Involved in cell wall formation. Catalyzes the final step in the synthesis of UDP-N-acetylmuramoyl-pentapeptide, the precursor of murein.</text>
</comment>
<keyword evidence="1 10" id="KW-0963">Cytoplasm</keyword>
<protein>
    <recommendedName>
        <fullName evidence="10 11">UDP-N-acetylmuramoyl-tripeptide--D-alanyl-D-alanine ligase</fullName>
        <ecNumber evidence="10 11">6.3.2.10</ecNumber>
    </recommendedName>
    <alternativeName>
        <fullName evidence="10">D-alanyl-D-alanine-adding enzyme</fullName>
    </alternativeName>
</protein>
<evidence type="ECO:0000313" key="16">
    <source>
        <dbReference type="Proteomes" id="UP000787472"/>
    </source>
</evidence>
<dbReference type="InterPro" id="IPR035911">
    <property type="entry name" value="MurE/MurF_N"/>
</dbReference>
<keyword evidence="3 10" id="KW-0132">Cell division</keyword>
<evidence type="ECO:0000256" key="3">
    <source>
        <dbReference type="ARBA" id="ARBA00022618"/>
    </source>
</evidence>
<dbReference type="GO" id="GO:0047480">
    <property type="term" value="F:UDP-N-acetylmuramoyl-tripeptide-D-alanyl-D-alanine ligase activity"/>
    <property type="evidence" value="ECO:0007669"/>
    <property type="project" value="UniProtKB-UniRule"/>
</dbReference>
<gene>
    <name evidence="10" type="primary">murF</name>
    <name evidence="15" type="ORF">G8770_05920</name>
</gene>
<dbReference type="AlphaFoldDB" id="A0A9E5MGS5"/>
<dbReference type="InterPro" id="IPR036615">
    <property type="entry name" value="Mur_ligase_C_dom_sf"/>
</dbReference>
<dbReference type="PANTHER" id="PTHR43024:SF1">
    <property type="entry name" value="UDP-N-ACETYLMURAMOYL-TRIPEPTIDE--D-ALANYL-D-ALANINE LIGASE"/>
    <property type="match status" value="1"/>
</dbReference>
<dbReference type="GO" id="GO:0005737">
    <property type="term" value="C:cytoplasm"/>
    <property type="evidence" value="ECO:0007669"/>
    <property type="project" value="UniProtKB-SubCell"/>
</dbReference>
<keyword evidence="4 10" id="KW-0547">Nucleotide-binding</keyword>
<dbReference type="PANTHER" id="PTHR43024">
    <property type="entry name" value="UDP-N-ACETYLMURAMOYL-TRIPEPTIDE--D-ALANYL-D-ALANINE LIGASE"/>
    <property type="match status" value="1"/>
</dbReference>
<dbReference type="InterPro" id="IPR005863">
    <property type="entry name" value="UDP-N-AcMur_synth"/>
</dbReference>
<dbReference type="NCBIfam" id="TIGR01143">
    <property type="entry name" value="murF"/>
    <property type="match status" value="1"/>
</dbReference>
<keyword evidence="5 10" id="KW-0067">ATP-binding</keyword>
<evidence type="ECO:0000256" key="6">
    <source>
        <dbReference type="ARBA" id="ARBA00022960"/>
    </source>
</evidence>
<keyword evidence="16" id="KW-1185">Reference proteome</keyword>
<evidence type="ECO:0000259" key="13">
    <source>
        <dbReference type="Pfam" id="PF02875"/>
    </source>
</evidence>
<dbReference type="SUPFAM" id="SSF53623">
    <property type="entry name" value="MurD-like peptide ligases, catalytic domain"/>
    <property type="match status" value="1"/>
</dbReference>
<dbReference type="Gene3D" id="3.40.1190.10">
    <property type="entry name" value="Mur-like, catalytic domain"/>
    <property type="match status" value="1"/>
</dbReference>
<dbReference type="Pfam" id="PF02875">
    <property type="entry name" value="Mur_ligase_C"/>
    <property type="match status" value="1"/>
</dbReference>
<dbReference type="GO" id="GO:0051301">
    <property type="term" value="P:cell division"/>
    <property type="evidence" value="ECO:0007669"/>
    <property type="project" value="UniProtKB-KW"/>
</dbReference>
<dbReference type="Pfam" id="PF01225">
    <property type="entry name" value="Mur_ligase"/>
    <property type="match status" value="1"/>
</dbReference>
<dbReference type="InterPro" id="IPR000713">
    <property type="entry name" value="Mur_ligase_N"/>
</dbReference>
<evidence type="ECO:0000256" key="2">
    <source>
        <dbReference type="ARBA" id="ARBA00022598"/>
    </source>
</evidence>
<dbReference type="EC" id="6.3.2.10" evidence="10 11"/>
<evidence type="ECO:0000256" key="10">
    <source>
        <dbReference type="HAMAP-Rule" id="MF_02019"/>
    </source>
</evidence>
<dbReference type="InterPro" id="IPR036565">
    <property type="entry name" value="Mur-like_cat_sf"/>
</dbReference>
<feature type="domain" description="Mur ligase C-terminal" evidence="13">
    <location>
        <begin position="321"/>
        <end position="449"/>
    </location>
</feature>
<comment type="pathway">
    <text evidence="10 11">Cell wall biogenesis; peptidoglycan biosynthesis.</text>
</comment>
<dbReference type="InterPro" id="IPR013221">
    <property type="entry name" value="Mur_ligase_cen"/>
</dbReference>
<dbReference type="SUPFAM" id="SSF63418">
    <property type="entry name" value="MurE/MurF N-terminal domain"/>
    <property type="match status" value="1"/>
</dbReference>
<dbReference type="GO" id="GO:0071555">
    <property type="term" value="P:cell wall organization"/>
    <property type="evidence" value="ECO:0007669"/>
    <property type="project" value="UniProtKB-KW"/>
</dbReference>
<keyword evidence="8 10" id="KW-0131">Cell cycle</keyword>
<evidence type="ECO:0000256" key="8">
    <source>
        <dbReference type="ARBA" id="ARBA00023306"/>
    </source>
</evidence>
<dbReference type="GO" id="GO:0005524">
    <property type="term" value="F:ATP binding"/>
    <property type="evidence" value="ECO:0007669"/>
    <property type="project" value="UniProtKB-UniRule"/>
</dbReference>
<evidence type="ECO:0000256" key="5">
    <source>
        <dbReference type="ARBA" id="ARBA00022840"/>
    </source>
</evidence>
<evidence type="ECO:0000256" key="9">
    <source>
        <dbReference type="ARBA" id="ARBA00023316"/>
    </source>
</evidence>
<comment type="caution">
    <text evidence="15">The sequence shown here is derived from an EMBL/GenBank/DDBJ whole genome shotgun (WGS) entry which is preliminary data.</text>
</comment>
<feature type="domain" description="Mur ligase central" evidence="14">
    <location>
        <begin position="107"/>
        <end position="298"/>
    </location>
</feature>
<proteinExistence type="inferred from homology"/>
<evidence type="ECO:0000259" key="12">
    <source>
        <dbReference type="Pfam" id="PF01225"/>
    </source>
</evidence>
<dbReference type="EMBL" id="JAAONZ010000003">
    <property type="protein sequence ID" value="NHO65076.1"/>
    <property type="molecule type" value="Genomic_DNA"/>
</dbReference>
<dbReference type="InterPro" id="IPR004101">
    <property type="entry name" value="Mur_ligase_C"/>
</dbReference>
<comment type="similarity">
    <text evidence="10">Belongs to the MurCDEF family. MurF subfamily.</text>
</comment>
<evidence type="ECO:0000256" key="11">
    <source>
        <dbReference type="RuleBase" id="RU004136"/>
    </source>
</evidence>
<feature type="binding site" evidence="10">
    <location>
        <begin position="108"/>
        <end position="114"/>
    </location>
    <ligand>
        <name>ATP</name>
        <dbReference type="ChEBI" id="CHEBI:30616"/>
    </ligand>
</feature>
<organism evidence="15 16">
    <name type="scientific">Pseudomaricurvus hydrocarbonicus</name>
    <dbReference type="NCBI Taxonomy" id="1470433"/>
    <lineage>
        <taxon>Bacteria</taxon>
        <taxon>Pseudomonadati</taxon>
        <taxon>Pseudomonadota</taxon>
        <taxon>Gammaproteobacteria</taxon>
        <taxon>Cellvibrionales</taxon>
        <taxon>Cellvibrionaceae</taxon>
        <taxon>Pseudomaricurvus</taxon>
    </lineage>
</organism>
<keyword evidence="2 10" id="KW-0436">Ligase</keyword>
<dbReference type="Gene3D" id="3.40.1390.10">
    <property type="entry name" value="MurE/MurF, N-terminal domain"/>
    <property type="match status" value="1"/>
</dbReference>
<accession>A0A9E5MGS5</accession>
<evidence type="ECO:0000259" key="14">
    <source>
        <dbReference type="Pfam" id="PF08245"/>
    </source>
</evidence>
<keyword evidence="6 10" id="KW-0133">Cell shape</keyword>
<feature type="domain" description="Mur ligase N-terminal catalytic" evidence="12">
    <location>
        <begin position="27"/>
        <end position="94"/>
    </location>
</feature>
<dbReference type="HAMAP" id="MF_02019">
    <property type="entry name" value="MurF"/>
    <property type="match status" value="1"/>
</dbReference>
<keyword evidence="9 10" id="KW-0961">Cell wall biogenesis/degradation</keyword>
<dbReference type="Pfam" id="PF08245">
    <property type="entry name" value="Mur_ligase_M"/>
    <property type="match status" value="1"/>
</dbReference>
<evidence type="ECO:0000256" key="7">
    <source>
        <dbReference type="ARBA" id="ARBA00022984"/>
    </source>
</evidence>
<keyword evidence="7 10" id="KW-0573">Peptidoglycan synthesis</keyword>
<dbReference type="GO" id="GO:0008360">
    <property type="term" value="P:regulation of cell shape"/>
    <property type="evidence" value="ECO:0007669"/>
    <property type="project" value="UniProtKB-KW"/>
</dbReference>
<sequence>MRPLKLTDIQTALSAELIGEDVIFERVNTDTRDILTGDLFVALKGERFDAHEFAESAADAGAAALVVERIIPGLKVPQLKVQDTTRALGEIAHLSRLQFEGPLVALTGSCGKTTVKEMMTAVLGRQGQVHATRGNLNNHIGVPQTLLAMPATTEFAVIEMGASGLGEIDYLASVAEPTVALVNNVMAAHLEGFGSEAGVAAEKSSIYRHLRDHGVAVVNLDVPYASGWLQSLAQVRPDVRCLTFSDCLGGADLRATDIQLNEKGCYSFELQAAPGSVHISLPIMGRQNVNNALAVAGCCLAVGLDLPDIALGLASVAPVKGRLKPVPGINRSLVIDDTYNANPGSVKAAAQVLMDLKQHGRDVVLVLGDLGELGEDEAQVLDQLGQDLGALGVPQLLTQGLNSVNVHKGFRATAGEYSKAKHFESQGELNQFLTNQLTDETVVLVKGSRSARMEGVVQAIMLDGEHQ</sequence>
<evidence type="ECO:0000256" key="4">
    <source>
        <dbReference type="ARBA" id="ARBA00022741"/>
    </source>
</evidence>
<dbReference type="SUPFAM" id="SSF53244">
    <property type="entry name" value="MurD-like peptide ligases, peptide-binding domain"/>
    <property type="match status" value="1"/>
</dbReference>
<evidence type="ECO:0000313" key="15">
    <source>
        <dbReference type="EMBL" id="NHO65076.1"/>
    </source>
</evidence>
<dbReference type="GO" id="GO:0009252">
    <property type="term" value="P:peptidoglycan biosynthetic process"/>
    <property type="evidence" value="ECO:0007669"/>
    <property type="project" value="UniProtKB-UniRule"/>
</dbReference>
<evidence type="ECO:0000256" key="1">
    <source>
        <dbReference type="ARBA" id="ARBA00022490"/>
    </source>
</evidence>
<comment type="subcellular location">
    <subcellularLocation>
        <location evidence="10 11">Cytoplasm</location>
    </subcellularLocation>
</comment>
<dbReference type="InterPro" id="IPR051046">
    <property type="entry name" value="MurCDEF_CellWall_CoF430Synth"/>
</dbReference>
<dbReference type="Gene3D" id="3.90.190.20">
    <property type="entry name" value="Mur ligase, C-terminal domain"/>
    <property type="match status" value="1"/>
</dbReference>
<name>A0A9E5MGS5_9GAMM</name>
<reference evidence="15" key="1">
    <citation type="submission" date="2020-03" db="EMBL/GenBank/DDBJ databases">
        <authorList>
            <person name="Guo F."/>
        </authorList>
    </citation>
    <scope>NUCLEOTIDE SEQUENCE</scope>
    <source>
        <strain evidence="15">JCM 30134</strain>
    </source>
</reference>
<comment type="catalytic activity">
    <reaction evidence="10 11">
        <text>D-alanyl-D-alanine + UDP-N-acetyl-alpha-D-muramoyl-L-alanyl-gamma-D-glutamyl-meso-2,6-diaminopimelate + ATP = UDP-N-acetyl-alpha-D-muramoyl-L-alanyl-gamma-D-glutamyl-meso-2,6-diaminopimeloyl-D-alanyl-D-alanine + ADP + phosphate + H(+)</text>
        <dbReference type="Rhea" id="RHEA:28374"/>
        <dbReference type="ChEBI" id="CHEBI:15378"/>
        <dbReference type="ChEBI" id="CHEBI:30616"/>
        <dbReference type="ChEBI" id="CHEBI:43474"/>
        <dbReference type="ChEBI" id="CHEBI:57822"/>
        <dbReference type="ChEBI" id="CHEBI:61386"/>
        <dbReference type="ChEBI" id="CHEBI:83905"/>
        <dbReference type="ChEBI" id="CHEBI:456216"/>
        <dbReference type="EC" id="6.3.2.10"/>
    </reaction>
</comment>